<keyword evidence="3" id="KW-1185">Reference proteome</keyword>
<keyword evidence="1" id="KW-0812">Transmembrane</keyword>
<proteinExistence type="predicted"/>
<gene>
    <name evidence="2" type="ORF">CAMGR0001_0031</name>
</gene>
<dbReference type="Proteomes" id="UP000005709">
    <property type="component" value="Unassembled WGS sequence"/>
</dbReference>
<evidence type="ECO:0000256" key="1">
    <source>
        <dbReference type="SAM" id="Phobius"/>
    </source>
</evidence>
<reference evidence="2 3" key="1">
    <citation type="submission" date="2009-07" db="EMBL/GenBank/DDBJ databases">
        <authorList>
            <person name="Madupu R."/>
            <person name="Sebastian Y."/>
            <person name="Durkin A.S."/>
            <person name="Torralba M."/>
            <person name="Methe B."/>
            <person name="Sutton G.G."/>
            <person name="Strausberg R.L."/>
            <person name="Nelson K.E."/>
        </authorList>
    </citation>
    <scope>NUCLEOTIDE SEQUENCE [LARGE SCALE GENOMIC DNA]</scope>
    <source>
        <strain evidence="2 3">RM3268</strain>
    </source>
</reference>
<keyword evidence="1" id="KW-0472">Membrane</keyword>
<comment type="caution">
    <text evidence="2">The sequence shown here is derived from an EMBL/GenBank/DDBJ whole genome shotgun (WGS) entry which is preliminary data.</text>
</comment>
<name>C8PI50_9BACT</name>
<dbReference type="EMBL" id="ACYG01000025">
    <property type="protein sequence ID" value="EEV17440.1"/>
    <property type="molecule type" value="Genomic_DNA"/>
</dbReference>
<sequence>MTIVFVFLALLYLRSGSKEAARVEFDELKISFRRGLDKYDLMLGCVDLIELSLGFVRTFRVPFISYERFLKLQEILKFLLLFAYVAGVFLTIKFGFAEAAIYAAAGIFAILIASKLVVARRLDGRVGLRLRDCLLLRGRDDTGAVVFFCIRPSRAEREALRIYFLKNFSYDIKA</sequence>
<protein>
    <submittedName>
        <fullName evidence="2">Uncharacterized protein</fullName>
    </submittedName>
</protein>
<feature type="transmembrane region" description="Helical" evidence="1">
    <location>
        <begin position="75"/>
        <end position="94"/>
    </location>
</feature>
<dbReference type="RefSeq" id="WP_005871468.1">
    <property type="nucleotide sequence ID" value="NZ_ACYG01000025.1"/>
</dbReference>
<evidence type="ECO:0000313" key="2">
    <source>
        <dbReference type="EMBL" id="EEV17440.1"/>
    </source>
</evidence>
<keyword evidence="1" id="KW-1133">Transmembrane helix</keyword>
<feature type="transmembrane region" description="Helical" evidence="1">
    <location>
        <begin position="100"/>
        <end position="119"/>
    </location>
</feature>
<organism evidence="2 3">
    <name type="scientific">Campylobacter gracilis RM3268</name>
    <dbReference type="NCBI Taxonomy" id="553220"/>
    <lineage>
        <taxon>Bacteria</taxon>
        <taxon>Pseudomonadati</taxon>
        <taxon>Campylobacterota</taxon>
        <taxon>Epsilonproteobacteria</taxon>
        <taxon>Campylobacterales</taxon>
        <taxon>Campylobacteraceae</taxon>
        <taxon>Campylobacter</taxon>
    </lineage>
</organism>
<dbReference type="AlphaFoldDB" id="C8PI50"/>
<evidence type="ECO:0000313" key="3">
    <source>
        <dbReference type="Proteomes" id="UP000005709"/>
    </source>
</evidence>
<dbReference type="STRING" id="824.CGRAC_0136"/>
<accession>C8PI50</accession>